<dbReference type="RefSeq" id="WP_090330129.1">
    <property type="nucleotide sequence ID" value="NZ_FNSL01000002.1"/>
</dbReference>
<sequence>MSKRKDHLKALFGGSGEGNAPSPAPEPKSMPRAPETKSAPTPVKADPVPRSSSGAVKAMGLTLSSMTREVEDARAIRESLAKGERIVEVDPELIDPSLVRDRLSREDDGDEDFNALVESVRENGQQVPVLLRPHPTESGRFQVAYGHRRVRAAARLKRPVQAIVRTLNDDELVLAQGKENTERRNLSFIERAFFADALMRHGFDRGVVQRALSLHKAEMTRLLQVAEAVPAHIAAAIGPAPKAGRPRWMALAEFLKREAAVVIAQDEITSVAFRAAESDERFRRLYERLAKRAAARGKKADRTRSIEDGKGRALARVTLGAKPRFDFDEKARPGFADYLAERLPELAERFEKERAKET</sequence>
<organism evidence="4 5">
    <name type="scientific">Nitratireductor aquibiodomus</name>
    <dbReference type="NCBI Taxonomy" id="204799"/>
    <lineage>
        <taxon>Bacteria</taxon>
        <taxon>Pseudomonadati</taxon>
        <taxon>Pseudomonadota</taxon>
        <taxon>Alphaproteobacteria</taxon>
        <taxon>Hyphomicrobiales</taxon>
        <taxon>Phyllobacteriaceae</taxon>
        <taxon>Nitratireductor</taxon>
    </lineage>
</organism>
<gene>
    <name evidence="4" type="ORF">SAMN05216452_3978</name>
</gene>
<name>A0A1H4Q8E3_9HYPH</name>
<dbReference type="EMBL" id="FNSL01000002">
    <property type="protein sequence ID" value="SEC15886.1"/>
    <property type="molecule type" value="Genomic_DNA"/>
</dbReference>
<dbReference type="InterPro" id="IPR036086">
    <property type="entry name" value="ParB/Sulfiredoxin_sf"/>
</dbReference>
<feature type="domain" description="ParB-like N-terminal" evidence="3">
    <location>
        <begin position="87"/>
        <end position="181"/>
    </location>
</feature>
<evidence type="ECO:0000256" key="2">
    <source>
        <dbReference type="SAM" id="MobiDB-lite"/>
    </source>
</evidence>
<dbReference type="InterPro" id="IPR050336">
    <property type="entry name" value="Chromosome_partition/occlusion"/>
</dbReference>
<feature type="region of interest" description="Disordered" evidence="2">
    <location>
        <begin position="1"/>
        <end position="57"/>
    </location>
</feature>
<reference evidence="5" key="1">
    <citation type="submission" date="2016-10" db="EMBL/GenBank/DDBJ databases">
        <authorList>
            <person name="Varghese N."/>
            <person name="Submissions S."/>
        </authorList>
    </citation>
    <scope>NUCLEOTIDE SEQUENCE [LARGE SCALE GENOMIC DNA]</scope>
    <source>
        <strain evidence="5">ES.061</strain>
    </source>
</reference>
<dbReference type="GO" id="GO:0005694">
    <property type="term" value="C:chromosome"/>
    <property type="evidence" value="ECO:0007669"/>
    <property type="project" value="TreeGrafter"/>
</dbReference>
<dbReference type="Pfam" id="PF07506">
    <property type="entry name" value="RepB"/>
    <property type="match status" value="1"/>
</dbReference>
<proteinExistence type="inferred from homology"/>
<evidence type="ECO:0000313" key="5">
    <source>
        <dbReference type="Proteomes" id="UP000199064"/>
    </source>
</evidence>
<dbReference type="InterPro" id="IPR003115">
    <property type="entry name" value="ParB_N"/>
</dbReference>
<dbReference type="Gene3D" id="1.10.10.2830">
    <property type="match status" value="1"/>
</dbReference>
<dbReference type="Proteomes" id="UP000199064">
    <property type="component" value="Unassembled WGS sequence"/>
</dbReference>
<dbReference type="CDD" id="cd16405">
    <property type="entry name" value="RepB_like_N"/>
    <property type="match status" value="1"/>
</dbReference>
<dbReference type="PANTHER" id="PTHR33375:SF1">
    <property type="entry name" value="CHROMOSOME-PARTITIONING PROTEIN PARB-RELATED"/>
    <property type="match status" value="1"/>
</dbReference>
<dbReference type="SUPFAM" id="SSF110849">
    <property type="entry name" value="ParB/Sulfiredoxin"/>
    <property type="match status" value="1"/>
</dbReference>
<dbReference type="InterPro" id="IPR017819">
    <property type="entry name" value="Plasmid_partition_RepB"/>
</dbReference>
<dbReference type="InterPro" id="IPR011111">
    <property type="entry name" value="Plasmid_RepB"/>
</dbReference>
<comment type="similarity">
    <text evidence="1">Belongs to the ParB family.</text>
</comment>
<accession>A0A1H4Q8E3</accession>
<dbReference type="GO" id="GO:0003677">
    <property type="term" value="F:DNA binding"/>
    <property type="evidence" value="ECO:0007669"/>
    <property type="project" value="InterPro"/>
</dbReference>
<dbReference type="NCBIfam" id="TIGR03454">
    <property type="entry name" value="partition_RepB"/>
    <property type="match status" value="1"/>
</dbReference>
<protein>
    <submittedName>
        <fullName evidence="4">Chromosome partitioning protein, ParB family</fullName>
    </submittedName>
</protein>
<dbReference type="SUPFAM" id="SSF109709">
    <property type="entry name" value="KorB DNA-binding domain-like"/>
    <property type="match status" value="1"/>
</dbReference>
<dbReference type="GO" id="GO:0007059">
    <property type="term" value="P:chromosome segregation"/>
    <property type="evidence" value="ECO:0007669"/>
    <property type="project" value="TreeGrafter"/>
</dbReference>
<evidence type="ECO:0000259" key="3">
    <source>
        <dbReference type="SMART" id="SM00470"/>
    </source>
</evidence>
<keyword evidence="5" id="KW-1185">Reference proteome</keyword>
<dbReference type="Gene3D" id="3.90.1530.30">
    <property type="match status" value="1"/>
</dbReference>
<dbReference type="AlphaFoldDB" id="A0A1H4Q8E3"/>
<dbReference type="SMART" id="SM00470">
    <property type="entry name" value="ParB"/>
    <property type="match status" value="1"/>
</dbReference>
<evidence type="ECO:0000256" key="1">
    <source>
        <dbReference type="ARBA" id="ARBA00006295"/>
    </source>
</evidence>
<dbReference type="InterPro" id="IPR037972">
    <property type="entry name" value="RepB_N"/>
</dbReference>
<evidence type="ECO:0000313" key="4">
    <source>
        <dbReference type="EMBL" id="SEC15886.1"/>
    </source>
</evidence>
<dbReference type="Pfam" id="PF02195">
    <property type="entry name" value="ParB_N"/>
    <property type="match status" value="1"/>
</dbReference>
<dbReference type="InterPro" id="IPR004437">
    <property type="entry name" value="ParB/RepB/Spo0J"/>
</dbReference>
<dbReference type="PANTHER" id="PTHR33375">
    <property type="entry name" value="CHROMOSOME-PARTITIONING PROTEIN PARB-RELATED"/>
    <property type="match status" value="1"/>
</dbReference>
<dbReference type="NCBIfam" id="TIGR00180">
    <property type="entry name" value="parB_part"/>
    <property type="match status" value="1"/>
</dbReference>